<evidence type="ECO:0000313" key="1">
    <source>
        <dbReference type="EMBL" id="GFD55207.1"/>
    </source>
</evidence>
<sequence length="95" mass="10584">ALKDVFRPGFNLDLLLRVPALMARHWLVRKDVLLDVGGYSPDYAGALEFDLLLRIIEQGGPAWLAHLDEPLLIADAPSLKDNADERLTLTRHLSA</sequence>
<accession>A0A699X687</accession>
<dbReference type="EMBL" id="BKCJ011815221">
    <property type="protein sequence ID" value="GFD55207.1"/>
    <property type="molecule type" value="Genomic_DNA"/>
</dbReference>
<gene>
    <name evidence="1" type="ORF">Tci_927176</name>
</gene>
<dbReference type="SUPFAM" id="SSF53448">
    <property type="entry name" value="Nucleotide-diphospho-sugar transferases"/>
    <property type="match status" value="1"/>
</dbReference>
<dbReference type="InterPro" id="IPR029044">
    <property type="entry name" value="Nucleotide-diphossugar_trans"/>
</dbReference>
<feature type="non-terminal residue" evidence="1">
    <location>
        <position position="1"/>
    </location>
</feature>
<proteinExistence type="predicted"/>
<organism evidence="1">
    <name type="scientific">Tanacetum cinerariifolium</name>
    <name type="common">Dalmatian daisy</name>
    <name type="synonym">Chrysanthemum cinerariifolium</name>
    <dbReference type="NCBI Taxonomy" id="118510"/>
    <lineage>
        <taxon>Eukaryota</taxon>
        <taxon>Viridiplantae</taxon>
        <taxon>Streptophyta</taxon>
        <taxon>Embryophyta</taxon>
        <taxon>Tracheophyta</taxon>
        <taxon>Spermatophyta</taxon>
        <taxon>Magnoliopsida</taxon>
        <taxon>eudicotyledons</taxon>
        <taxon>Gunneridae</taxon>
        <taxon>Pentapetalae</taxon>
        <taxon>asterids</taxon>
        <taxon>campanulids</taxon>
        <taxon>Asterales</taxon>
        <taxon>Asteraceae</taxon>
        <taxon>Asteroideae</taxon>
        <taxon>Anthemideae</taxon>
        <taxon>Anthemidinae</taxon>
        <taxon>Tanacetum</taxon>
    </lineage>
</organism>
<name>A0A699X687_TANCI</name>
<dbReference type="AlphaFoldDB" id="A0A699X687"/>
<protein>
    <submittedName>
        <fullName evidence="1">Uncharacterized protein</fullName>
    </submittedName>
</protein>
<feature type="non-terminal residue" evidence="1">
    <location>
        <position position="95"/>
    </location>
</feature>
<reference evidence="1" key="1">
    <citation type="journal article" date="2019" name="Sci. Rep.">
        <title>Draft genome of Tanacetum cinerariifolium, the natural source of mosquito coil.</title>
        <authorList>
            <person name="Yamashiro T."/>
            <person name="Shiraishi A."/>
            <person name="Satake H."/>
            <person name="Nakayama K."/>
        </authorList>
    </citation>
    <scope>NUCLEOTIDE SEQUENCE</scope>
</reference>
<comment type="caution">
    <text evidence="1">The sequence shown here is derived from an EMBL/GenBank/DDBJ whole genome shotgun (WGS) entry which is preliminary data.</text>
</comment>